<dbReference type="RefSeq" id="WP_269562019.1">
    <property type="nucleotide sequence ID" value="NZ_CP114768.1"/>
</dbReference>
<evidence type="ECO:0000313" key="2">
    <source>
        <dbReference type="EMBL" id="WBA43985.1"/>
    </source>
</evidence>
<dbReference type="EMBL" id="CP114768">
    <property type="protein sequence ID" value="WBA43985.1"/>
    <property type="molecule type" value="Genomic_DNA"/>
</dbReference>
<evidence type="ECO:0000313" key="3">
    <source>
        <dbReference type="Proteomes" id="UP001211005"/>
    </source>
</evidence>
<feature type="domain" description="Knr4/Smi1-like" evidence="1">
    <location>
        <begin position="49"/>
        <end position="167"/>
    </location>
</feature>
<reference evidence="2 3" key="1">
    <citation type="submission" date="2022-12" db="EMBL/GenBank/DDBJ databases">
        <title>Hymenobacter canadensis sp. nov. isolated from lake water of the Cambridge Bay, Canada.</title>
        <authorList>
            <person name="Kim W.H."/>
            <person name="Lee Y.M."/>
        </authorList>
    </citation>
    <scope>NUCLEOTIDE SEQUENCE [LARGE SCALE GENOMIC DNA]</scope>
    <source>
        <strain evidence="2 3">PAMC 29467</strain>
        <plasmid evidence="2 3">unnamed1</plasmid>
    </source>
</reference>
<dbReference type="Proteomes" id="UP001211005">
    <property type="component" value="Plasmid unnamed1"/>
</dbReference>
<sequence>MTPAYLQAVYAVTNRAKSFGHRVLSNGTELVGHVPHVAPEAWLHQLFAPLKDAELTAWEQALGGALPPVLRTFYTHHNGLNLFSTSLAIHGLRHSYERTGDAAWQPFHVDDLNRYRRGGPTPGRLYLAGYNTGPWLSIDLHTHAVQRTTAEGTVVHEWAGFDVMLVAEAHRLAECFDEQGRRVEV</sequence>
<keyword evidence="2" id="KW-0614">Plasmid</keyword>
<dbReference type="Pfam" id="PF09346">
    <property type="entry name" value="SMI1_KNR4"/>
    <property type="match status" value="1"/>
</dbReference>
<proteinExistence type="predicted"/>
<accession>A0ABY7LUB3</accession>
<geneLocation type="plasmid" evidence="2 3">
    <name>unnamed1</name>
</geneLocation>
<organism evidence="2 3">
    <name type="scientific">Hymenobacter canadensis</name>
    <dbReference type="NCBI Taxonomy" id="2999067"/>
    <lineage>
        <taxon>Bacteria</taxon>
        <taxon>Pseudomonadati</taxon>
        <taxon>Bacteroidota</taxon>
        <taxon>Cytophagia</taxon>
        <taxon>Cytophagales</taxon>
        <taxon>Hymenobacteraceae</taxon>
        <taxon>Hymenobacter</taxon>
    </lineage>
</organism>
<gene>
    <name evidence="2" type="ORF">O3303_20690</name>
</gene>
<dbReference type="InterPro" id="IPR018958">
    <property type="entry name" value="Knr4/Smi1-like_dom"/>
</dbReference>
<evidence type="ECO:0000259" key="1">
    <source>
        <dbReference type="SMART" id="SM00860"/>
    </source>
</evidence>
<keyword evidence="3" id="KW-1185">Reference proteome</keyword>
<dbReference type="SUPFAM" id="SSF160631">
    <property type="entry name" value="SMI1/KNR4-like"/>
    <property type="match status" value="1"/>
</dbReference>
<protein>
    <submittedName>
        <fullName evidence="2">SMI1/KNR4 family protein</fullName>
    </submittedName>
</protein>
<dbReference type="InterPro" id="IPR037883">
    <property type="entry name" value="Knr4/Smi1-like_sf"/>
</dbReference>
<name>A0ABY7LUB3_9BACT</name>
<dbReference type="SMART" id="SM00860">
    <property type="entry name" value="SMI1_KNR4"/>
    <property type="match status" value="1"/>
</dbReference>